<evidence type="ECO:0000313" key="2">
    <source>
        <dbReference type="Proteomes" id="UP000253934"/>
    </source>
</evidence>
<proteinExistence type="predicted"/>
<sequence>MKEMQALREKTSYKDNNIRSLQSFWQIPWQEFEVILGFKNSFSQRNLNFTSEQQADNFLKNCGFDLNDPIHTKQFEQFFGEAVFFIRHVLFTTEEREQLVFPSQLLQIKNHRELLIFASSNKPRKRYLRLWCCAILKVMYSISNLQYSGRLHIIDDAREQIFKRIRSNIYQNSNETLRCTFKNLTVSLNKVEWKEAKTRTSIILKLLHKPDSIVDEVFDYLGVRFVVQHSNEIPLLLKLLIDADIIIPHQVVSIRTRNSLLNVKQPKKTLNFLKELHSCGTLTDAEFGSMCQNLVWSGFSSEEFPKKVNSFSSQHYRSLQFTVRHLVRTPNPAFVVLESMANQLRRYTAALRQEPWMETIIPQCFAHYFPIEIQIMDQESYQLAKFGPASHEQYKAQQLKAVRDRILCNLLSFNEEKLSTQEF</sequence>
<dbReference type="AlphaFoldDB" id="A0A369KU22"/>
<dbReference type="InterPro" id="IPR030824">
    <property type="entry name" value="CHP04562"/>
</dbReference>
<comment type="caution">
    <text evidence="1">The sequence shown here is derived from an EMBL/GenBank/DDBJ whole genome shotgun (WGS) entry which is preliminary data.</text>
</comment>
<evidence type="ECO:0000313" key="1">
    <source>
        <dbReference type="EMBL" id="RDB35214.1"/>
    </source>
</evidence>
<dbReference type="Proteomes" id="UP000253934">
    <property type="component" value="Unassembled WGS sequence"/>
</dbReference>
<dbReference type="NCBIfam" id="TIGR04552">
    <property type="entry name" value="TIGR04552 family protein"/>
    <property type="match status" value="1"/>
</dbReference>
<reference evidence="1" key="1">
    <citation type="submission" date="2018-04" db="EMBL/GenBank/DDBJ databases">
        <title>Draft genome sequence of the Candidatus Spirobacillus cienkowskii, a pathogen of freshwater Daphnia species, reconstructed from hemolymph metagenomic reads.</title>
        <authorList>
            <person name="Bresciani L."/>
            <person name="Lemos L.N."/>
            <person name="Wale N."/>
            <person name="Lin J.Y."/>
            <person name="Fernandes G.R."/>
            <person name="Duffy M.A."/>
            <person name="Rodrigues J.M."/>
        </authorList>
    </citation>
    <scope>NUCLEOTIDE SEQUENCE [LARGE SCALE GENOMIC DNA]</scope>
    <source>
        <strain evidence="1">Binning01</strain>
    </source>
</reference>
<dbReference type="InterPro" id="IPR043519">
    <property type="entry name" value="NT_sf"/>
</dbReference>
<dbReference type="NCBIfam" id="TIGR04562">
    <property type="entry name" value="TIGR04552 family protein"/>
    <property type="match status" value="1"/>
</dbReference>
<organism evidence="1 2">
    <name type="scientific">Spirobacillus cienkowskii</name>
    <dbReference type="NCBI Taxonomy" id="495820"/>
    <lineage>
        <taxon>Bacteria</taxon>
        <taxon>Pseudomonadati</taxon>
        <taxon>Bdellovibrionota</taxon>
        <taxon>Oligoflexia</taxon>
        <taxon>Silvanigrellales</taxon>
        <taxon>Spirobacillus</taxon>
    </lineage>
</organism>
<keyword evidence="2" id="KW-1185">Reference proteome</keyword>
<accession>A0A369KU22</accession>
<name>A0A369KU22_9BACT</name>
<gene>
    <name evidence="1" type="ORF">DCC88_11330</name>
</gene>
<dbReference type="EMBL" id="QOVW01000096">
    <property type="protein sequence ID" value="RDB35214.1"/>
    <property type="molecule type" value="Genomic_DNA"/>
</dbReference>
<protein>
    <submittedName>
        <fullName evidence="1">TIGR04552 family protein</fullName>
    </submittedName>
</protein>
<dbReference type="Gene3D" id="3.30.460.10">
    <property type="entry name" value="Beta Polymerase, domain 2"/>
    <property type="match status" value="1"/>
</dbReference>